<feature type="transmembrane region" description="Helical" evidence="5">
    <location>
        <begin position="54"/>
        <end position="85"/>
    </location>
</feature>
<dbReference type="InterPro" id="IPR036259">
    <property type="entry name" value="MFS_trans_sf"/>
</dbReference>
<keyword evidence="4 5" id="KW-0472">Membrane</keyword>
<protein>
    <submittedName>
        <fullName evidence="6">Uncharacterized protein</fullName>
    </submittedName>
</protein>
<organism evidence="6 7">
    <name type="scientific">Lojkania enalia</name>
    <dbReference type="NCBI Taxonomy" id="147567"/>
    <lineage>
        <taxon>Eukaryota</taxon>
        <taxon>Fungi</taxon>
        <taxon>Dikarya</taxon>
        <taxon>Ascomycota</taxon>
        <taxon>Pezizomycotina</taxon>
        <taxon>Dothideomycetes</taxon>
        <taxon>Pleosporomycetidae</taxon>
        <taxon>Pleosporales</taxon>
        <taxon>Pleosporales incertae sedis</taxon>
        <taxon>Lojkania</taxon>
    </lineage>
</organism>
<dbReference type="Proteomes" id="UP000800093">
    <property type="component" value="Unassembled WGS sequence"/>
</dbReference>
<dbReference type="GO" id="GO:1990961">
    <property type="term" value="P:xenobiotic detoxification by transmembrane export across the plasma membrane"/>
    <property type="evidence" value="ECO:0007669"/>
    <property type="project" value="TreeGrafter"/>
</dbReference>
<sequence length="337" mass="38021">MTASPYRLIIQLIEACQDLFAFKLYLYDGLESDTRFNFGHLAYHFEVPYIKQNLVYIATLAIFVLLQIPTALDSNFGLLLVFWALTSLFRSPSLAIGRASIVDIYVPRKKAYGLSIWGITQTEERTSTIWELISLSGFCLVLLMRRMRKMTGDERLIYEPKTIAGHMTTKYIAMMALTRPIMLNFAEPMFQPFPIAFIEIYGFNLDQGGFAFPELLIGAFIALQFDENGSIKSEKILLPTMVGGLCSAHLSIHWIMPVVDSGFSTILVRCLSREYAASVVADSDLFRSPFGAGFPLFITMTYRNLDVDWASSTLAFFSIAFISIPYVLYILGKGRGR</sequence>
<evidence type="ECO:0000313" key="7">
    <source>
        <dbReference type="Proteomes" id="UP000800093"/>
    </source>
</evidence>
<name>A0A9P4KDK7_9PLEO</name>
<keyword evidence="2 5" id="KW-0812">Transmembrane</keyword>
<reference evidence="7" key="1">
    <citation type="journal article" date="2020" name="Stud. Mycol.">
        <title>101 Dothideomycetes genomes: A test case for predicting lifestyles and emergence of pathogens.</title>
        <authorList>
            <person name="Haridas S."/>
            <person name="Albert R."/>
            <person name="Binder M."/>
            <person name="Bloem J."/>
            <person name="LaButti K."/>
            <person name="Salamov A."/>
            <person name="Andreopoulos B."/>
            <person name="Baker S."/>
            <person name="Barry K."/>
            <person name="Bills G."/>
            <person name="Bluhm B."/>
            <person name="Cannon C."/>
            <person name="Castanera R."/>
            <person name="Culley D."/>
            <person name="Daum C."/>
            <person name="Ezra D."/>
            <person name="Gonzalez J."/>
            <person name="Henrissat B."/>
            <person name="Kuo A."/>
            <person name="Liang C."/>
            <person name="Lipzen A."/>
            <person name="Lutzoni F."/>
            <person name="Magnuson J."/>
            <person name="Mondo S."/>
            <person name="Nolan M."/>
            <person name="Ohm R."/>
            <person name="Pangilinan J."/>
            <person name="Park H.-J."/>
            <person name="Ramirez L."/>
            <person name="Alfaro M."/>
            <person name="Sun H."/>
            <person name="Tritt A."/>
            <person name="Yoshinaga Y."/>
            <person name="Zwiers L.-H."/>
            <person name="Turgeon B."/>
            <person name="Goodwin S."/>
            <person name="Spatafora J."/>
            <person name="Crous P."/>
            <person name="Grigoriev I."/>
        </authorList>
    </citation>
    <scope>NUCLEOTIDE SEQUENCE [LARGE SCALE GENOMIC DNA]</scope>
    <source>
        <strain evidence="7">CBS 304.66</strain>
    </source>
</reference>
<comment type="subcellular location">
    <subcellularLocation>
        <location evidence="1">Membrane</location>
        <topology evidence="1">Multi-pass membrane protein</topology>
    </subcellularLocation>
</comment>
<evidence type="ECO:0000256" key="5">
    <source>
        <dbReference type="SAM" id="Phobius"/>
    </source>
</evidence>
<evidence type="ECO:0000256" key="2">
    <source>
        <dbReference type="ARBA" id="ARBA00022692"/>
    </source>
</evidence>
<evidence type="ECO:0000256" key="4">
    <source>
        <dbReference type="ARBA" id="ARBA00023136"/>
    </source>
</evidence>
<feature type="transmembrane region" description="Helical" evidence="5">
    <location>
        <begin position="236"/>
        <end position="256"/>
    </location>
</feature>
<dbReference type="PANTHER" id="PTHR23502">
    <property type="entry name" value="MAJOR FACILITATOR SUPERFAMILY"/>
    <property type="match status" value="1"/>
</dbReference>
<dbReference type="OrthoDB" id="3357846at2759"/>
<proteinExistence type="predicted"/>
<accession>A0A9P4KDK7</accession>
<dbReference type="EMBL" id="ML986615">
    <property type="protein sequence ID" value="KAF2264520.1"/>
    <property type="molecule type" value="Genomic_DNA"/>
</dbReference>
<dbReference type="AlphaFoldDB" id="A0A9P4KDK7"/>
<dbReference type="GO" id="GO:0005886">
    <property type="term" value="C:plasma membrane"/>
    <property type="evidence" value="ECO:0007669"/>
    <property type="project" value="TreeGrafter"/>
</dbReference>
<dbReference type="PANTHER" id="PTHR23502:SF23">
    <property type="entry name" value="FLUCONAZOLE RESISTANCE PROTEIN 1"/>
    <property type="match status" value="1"/>
</dbReference>
<evidence type="ECO:0000256" key="1">
    <source>
        <dbReference type="ARBA" id="ARBA00004141"/>
    </source>
</evidence>
<dbReference type="SUPFAM" id="SSF103473">
    <property type="entry name" value="MFS general substrate transporter"/>
    <property type="match status" value="1"/>
</dbReference>
<gene>
    <name evidence="6" type="ORF">CC78DRAFT_560287</name>
</gene>
<feature type="transmembrane region" description="Helical" evidence="5">
    <location>
        <begin position="309"/>
        <end position="331"/>
    </location>
</feature>
<evidence type="ECO:0000256" key="3">
    <source>
        <dbReference type="ARBA" id="ARBA00022989"/>
    </source>
</evidence>
<comment type="caution">
    <text evidence="6">The sequence shown here is derived from an EMBL/GenBank/DDBJ whole genome shotgun (WGS) entry which is preliminary data.</text>
</comment>
<dbReference type="GO" id="GO:0015244">
    <property type="term" value="F:fluconazole transmembrane transporter activity"/>
    <property type="evidence" value="ECO:0007669"/>
    <property type="project" value="TreeGrafter"/>
</dbReference>
<keyword evidence="7" id="KW-1185">Reference proteome</keyword>
<evidence type="ECO:0000313" key="6">
    <source>
        <dbReference type="EMBL" id="KAF2264520.1"/>
    </source>
</evidence>
<keyword evidence="3 5" id="KW-1133">Transmembrane helix</keyword>